<dbReference type="InterPro" id="IPR029063">
    <property type="entry name" value="SAM-dependent_MTases_sf"/>
</dbReference>
<dbReference type="EMBL" id="AP022577">
    <property type="protein sequence ID" value="BBX86475.1"/>
    <property type="molecule type" value="Genomic_DNA"/>
</dbReference>
<dbReference type="InterPro" id="IPR041698">
    <property type="entry name" value="Methyltransf_25"/>
</dbReference>
<sequence length="209" mass="22368">MFGNLYERALVGERCWIRHADGSKHRLPVHNWLGGRRADRRFDRAVLALCHGPTIDLGCGPGRLVADLVRRGVPALGVDQSATAVELARRSGAPALRRDVFDSLPGIGRWQTVLLADGNVGLGGDPVRVLRRAADLLRRGGVCVAEFESAPSGVNSQWVRLESSRTVGPWFRWATVGVDSAAGIAGAAGLSVIDVHPVGDRMLASLALR</sequence>
<evidence type="ECO:0000313" key="2">
    <source>
        <dbReference type="EMBL" id="BBX86475.1"/>
    </source>
</evidence>
<proteinExistence type="predicted"/>
<feature type="domain" description="Methyltransferase" evidence="1">
    <location>
        <begin position="55"/>
        <end position="141"/>
    </location>
</feature>
<dbReference type="RefSeq" id="WP_138228866.1">
    <property type="nucleotide sequence ID" value="NZ_AP022577.1"/>
</dbReference>
<gene>
    <name evidence="2" type="ORF">MAUB_43480</name>
</gene>
<dbReference type="CDD" id="cd02440">
    <property type="entry name" value="AdoMet_MTases"/>
    <property type="match status" value="1"/>
</dbReference>
<dbReference type="SUPFAM" id="SSF53335">
    <property type="entry name" value="S-adenosyl-L-methionine-dependent methyltransferases"/>
    <property type="match status" value="1"/>
</dbReference>
<keyword evidence="2" id="KW-0489">Methyltransferase</keyword>
<dbReference type="Gene3D" id="3.40.50.150">
    <property type="entry name" value="Vaccinia Virus protein VP39"/>
    <property type="match status" value="1"/>
</dbReference>
<keyword evidence="2" id="KW-0808">Transferase</keyword>
<protein>
    <submittedName>
        <fullName evidence="2">Methyltransferase type 12</fullName>
    </submittedName>
</protein>
<keyword evidence="3" id="KW-1185">Reference proteome</keyword>
<dbReference type="GO" id="GO:0008168">
    <property type="term" value="F:methyltransferase activity"/>
    <property type="evidence" value="ECO:0007669"/>
    <property type="project" value="UniProtKB-KW"/>
</dbReference>
<dbReference type="Proteomes" id="UP000465609">
    <property type="component" value="Chromosome"/>
</dbReference>
<dbReference type="Pfam" id="PF13649">
    <property type="entry name" value="Methyltransf_25"/>
    <property type="match status" value="1"/>
</dbReference>
<accession>A0ABM7II53</accession>
<organism evidence="2 3">
    <name type="scientific">Mycolicibacterium aubagnense</name>
    <dbReference type="NCBI Taxonomy" id="319707"/>
    <lineage>
        <taxon>Bacteria</taxon>
        <taxon>Bacillati</taxon>
        <taxon>Actinomycetota</taxon>
        <taxon>Actinomycetes</taxon>
        <taxon>Mycobacteriales</taxon>
        <taxon>Mycobacteriaceae</taxon>
        <taxon>Mycolicibacterium</taxon>
    </lineage>
</organism>
<evidence type="ECO:0000259" key="1">
    <source>
        <dbReference type="Pfam" id="PF13649"/>
    </source>
</evidence>
<dbReference type="GO" id="GO:0032259">
    <property type="term" value="P:methylation"/>
    <property type="evidence" value="ECO:0007669"/>
    <property type="project" value="UniProtKB-KW"/>
</dbReference>
<evidence type="ECO:0000313" key="3">
    <source>
        <dbReference type="Proteomes" id="UP000465609"/>
    </source>
</evidence>
<reference evidence="2 3" key="1">
    <citation type="journal article" date="2019" name="Emerg. Microbes Infect.">
        <title>Comprehensive subspecies identification of 175 nontuberculous mycobacteria species based on 7547 genomic profiles.</title>
        <authorList>
            <person name="Matsumoto Y."/>
            <person name="Kinjo T."/>
            <person name="Motooka D."/>
            <person name="Nabeya D."/>
            <person name="Jung N."/>
            <person name="Uechi K."/>
            <person name="Horii T."/>
            <person name="Iida T."/>
            <person name="Fujita J."/>
            <person name="Nakamura S."/>
        </authorList>
    </citation>
    <scope>NUCLEOTIDE SEQUENCE [LARGE SCALE GENOMIC DNA]</scope>
    <source>
        <strain evidence="2 3">JCM 15296</strain>
    </source>
</reference>
<name>A0ABM7II53_9MYCO</name>